<feature type="non-terminal residue" evidence="1">
    <location>
        <position position="1"/>
    </location>
</feature>
<protein>
    <submittedName>
        <fullName evidence="1">Uncharacterized protein</fullName>
    </submittedName>
</protein>
<organism evidence="1">
    <name type="scientific">marine sediment metagenome</name>
    <dbReference type="NCBI Taxonomy" id="412755"/>
    <lineage>
        <taxon>unclassified sequences</taxon>
        <taxon>metagenomes</taxon>
        <taxon>ecological metagenomes</taxon>
    </lineage>
</organism>
<name>X1EQP3_9ZZZZ</name>
<accession>X1EQP3</accession>
<evidence type="ECO:0000313" key="1">
    <source>
        <dbReference type="EMBL" id="GAH35711.1"/>
    </source>
</evidence>
<gene>
    <name evidence="1" type="ORF">S03H2_24153</name>
</gene>
<proteinExistence type="predicted"/>
<feature type="non-terminal residue" evidence="1">
    <location>
        <position position="205"/>
    </location>
</feature>
<comment type="caution">
    <text evidence="1">The sequence shown here is derived from an EMBL/GenBank/DDBJ whole genome shotgun (WGS) entry which is preliminary data.</text>
</comment>
<sequence length="205" mass="22773">ADEITSQVYNMEPNANETFSASSDWADPSGWMLHEGAGTNIWVLPRFGGYKNVLEMYDNTSTEYTDVYRDFSQSQTSGTVYATMMAKQIDQSQEAFAMAAGIGFVAKFSFNSSGTFAYGSSGSSYDSGVAYEANRWYTFKLSFDSGPEKYSVWYWNETTLSWVTIVNDVNFYQSTGTLTRIHMQGNIVSTGTVLVSAIDYSWADG</sequence>
<reference evidence="1" key="1">
    <citation type="journal article" date="2014" name="Front. Microbiol.">
        <title>High frequency of phylogenetically diverse reductive dehalogenase-homologous genes in deep subseafloor sedimentary metagenomes.</title>
        <authorList>
            <person name="Kawai M."/>
            <person name="Futagami T."/>
            <person name="Toyoda A."/>
            <person name="Takaki Y."/>
            <person name="Nishi S."/>
            <person name="Hori S."/>
            <person name="Arai W."/>
            <person name="Tsubouchi T."/>
            <person name="Morono Y."/>
            <person name="Uchiyama I."/>
            <person name="Ito T."/>
            <person name="Fujiyama A."/>
            <person name="Inagaki F."/>
            <person name="Takami H."/>
        </authorList>
    </citation>
    <scope>NUCLEOTIDE SEQUENCE</scope>
    <source>
        <strain evidence="1">Expedition CK06-06</strain>
    </source>
</reference>
<dbReference type="EMBL" id="BARU01013339">
    <property type="protein sequence ID" value="GAH35711.1"/>
    <property type="molecule type" value="Genomic_DNA"/>
</dbReference>
<dbReference type="AlphaFoldDB" id="X1EQP3"/>